<keyword evidence="2" id="KW-0812">Transmembrane</keyword>
<gene>
    <name evidence="3" type="ORF">F0562_014981</name>
</gene>
<protein>
    <submittedName>
        <fullName evidence="3">Uncharacterized protein</fullName>
    </submittedName>
</protein>
<keyword evidence="2" id="KW-0472">Membrane</keyword>
<dbReference type="Proteomes" id="UP000325577">
    <property type="component" value="Linkage Group LG6"/>
</dbReference>
<name>A0A5J4ZUF0_9ASTE</name>
<evidence type="ECO:0000256" key="2">
    <source>
        <dbReference type="SAM" id="Phobius"/>
    </source>
</evidence>
<organism evidence="3 4">
    <name type="scientific">Nyssa sinensis</name>
    <dbReference type="NCBI Taxonomy" id="561372"/>
    <lineage>
        <taxon>Eukaryota</taxon>
        <taxon>Viridiplantae</taxon>
        <taxon>Streptophyta</taxon>
        <taxon>Embryophyta</taxon>
        <taxon>Tracheophyta</taxon>
        <taxon>Spermatophyta</taxon>
        <taxon>Magnoliopsida</taxon>
        <taxon>eudicotyledons</taxon>
        <taxon>Gunneridae</taxon>
        <taxon>Pentapetalae</taxon>
        <taxon>asterids</taxon>
        <taxon>Cornales</taxon>
        <taxon>Nyssaceae</taxon>
        <taxon>Nyssa</taxon>
    </lineage>
</organism>
<evidence type="ECO:0000313" key="4">
    <source>
        <dbReference type="Proteomes" id="UP000325577"/>
    </source>
</evidence>
<feature type="transmembrane region" description="Helical" evidence="2">
    <location>
        <begin position="81"/>
        <end position="98"/>
    </location>
</feature>
<proteinExistence type="predicted"/>
<dbReference type="EMBL" id="CM018049">
    <property type="protein sequence ID" value="KAA8520747.1"/>
    <property type="molecule type" value="Genomic_DNA"/>
</dbReference>
<evidence type="ECO:0000256" key="1">
    <source>
        <dbReference type="SAM" id="MobiDB-lite"/>
    </source>
</evidence>
<feature type="compositionally biased region" description="Polar residues" evidence="1">
    <location>
        <begin position="1"/>
        <end position="10"/>
    </location>
</feature>
<dbReference type="AlphaFoldDB" id="A0A5J4ZUF0"/>
<reference evidence="3 4" key="1">
    <citation type="submission" date="2019-09" db="EMBL/GenBank/DDBJ databases">
        <title>A chromosome-level genome assembly of the Chinese tupelo Nyssa sinensis.</title>
        <authorList>
            <person name="Yang X."/>
            <person name="Kang M."/>
            <person name="Yang Y."/>
            <person name="Xiong H."/>
            <person name="Wang M."/>
            <person name="Zhang Z."/>
            <person name="Wang Z."/>
            <person name="Wu H."/>
            <person name="Ma T."/>
            <person name="Liu J."/>
            <person name="Xi Z."/>
        </authorList>
    </citation>
    <scope>NUCLEOTIDE SEQUENCE [LARGE SCALE GENOMIC DNA]</scope>
    <source>
        <strain evidence="3">J267</strain>
        <tissue evidence="3">Leaf</tissue>
    </source>
</reference>
<sequence>MFPSHHSASPNRPPHRPPRGSLFKNRNVRVLKSSSPVKHRSNSPILPRFHQNGEPYIFGQQNTESVYSPGRSCSIVFFRNLYFIIPIFLLFVELWEVFSTGEHCWKGLFASWIRDCYPASSCLTAS</sequence>
<keyword evidence="4" id="KW-1185">Reference proteome</keyword>
<keyword evidence="2" id="KW-1133">Transmembrane helix</keyword>
<accession>A0A5J4ZUF0</accession>
<evidence type="ECO:0000313" key="3">
    <source>
        <dbReference type="EMBL" id="KAA8520747.1"/>
    </source>
</evidence>
<feature type="region of interest" description="Disordered" evidence="1">
    <location>
        <begin position="1"/>
        <end position="26"/>
    </location>
</feature>